<keyword evidence="1" id="KW-0812">Transmembrane</keyword>
<protein>
    <recommendedName>
        <fullName evidence="4">Glycerophosphoryl diester phosphodiesterase membrane domain-containing protein</fullName>
    </recommendedName>
</protein>
<feature type="transmembrane region" description="Helical" evidence="1">
    <location>
        <begin position="27"/>
        <end position="50"/>
    </location>
</feature>
<reference evidence="3" key="3">
    <citation type="journal article" date="2011" name="PLoS ONE">
        <title>Genome sequence of a mesophilic hydrogenotrophic methanogen Methanocella paludicola, the first cultivated representative of the order Methanocellales.</title>
        <authorList>
            <person name="Sakai S."/>
            <person name="Takaki Y."/>
            <person name="Shimamura S."/>
            <person name="Sekine M."/>
            <person name="Tajima T."/>
            <person name="Kosugi H."/>
            <person name="Ichikawa N."/>
            <person name="Tasumi E."/>
            <person name="Hiraki A.T."/>
            <person name="Shimizu A."/>
            <person name="Kato Y."/>
            <person name="Nishiko R."/>
            <person name="Mori K."/>
            <person name="Fujita N."/>
            <person name="Imachi H."/>
            <person name="Takai K."/>
        </authorList>
    </citation>
    <scope>NUCLEOTIDE SEQUENCE [LARGE SCALE GENOMIC DNA]</scope>
    <source>
        <strain evidence="3">DSM 17711 / JCM 13418 / NBRC 101707 / SANAE</strain>
    </source>
</reference>
<feature type="transmembrane region" description="Helical" evidence="1">
    <location>
        <begin position="62"/>
        <end position="90"/>
    </location>
</feature>
<dbReference type="AlphaFoldDB" id="D1Z1E3"/>
<feature type="transmembrane region" description="Helical" evidence="1">
    <location>
        <begin position="232"/>
        <end position="253"/>
    </location>
</feature>
<evidence type="ECO:0000256" key="1">
    <source>
        <dbReference type="SAM" id="Phobius"/>
    </source>
</evidence>
<evidence type="ECO:0000313" key="2">
    <source>
        <dbReference type="EMBL" id="BAI62515.1"/>
    </source>
</evidence>
<reference evidence="2 3" key="2">
    <citation type="journal article" date="2008" name="Int. J. Syst. Evol. Microbiol.">
        <title>Methanocella paludicola gen. nov., sp. nov., a methane-producing archaeon, the first isolate of the lineage 'Rice Cluster I', and proposal of the new archaeal order Methanocellales ord. nov.</title>
        <authorList>
            <person name="Sakai S."/>
            <person name="Imachi H."/>
            <person name="Hanada S."/>
            <person name="Ohashi A."/>
            <person name="Harada H."/>
            <person name="Kamagata Y."/>
        </authorList>
    </citation>
    <scope>NUCLEOTIDE SEQUENCE [LARGE SCALE GENOMIC DNA]</scope>
    <source>
        <strain evidence="3">DSM 17711 / JCM 13418 / NBRC 101707 / SANAE</strain>
    </source>
</reference>
<evidence type="ECO:0008006" key="4">
    <source>
        <dbReference type="Google" id="ProtNLM"/>
    </source>
</evidence>
<sequence length="292" mass="31504">MVFESIEQAFKYIVECFRMVTEEPGLLLPSFCSVVLGAFIGIAVFIAAVLSNVFTNSGLGPLFIVVLFGALLLSFMVNYLFMAVSSFAIYEHVKFGRSSLRKAFGRALSRWHVILGLAVVAVVVSMLVGSMKNSRRQRRGAIYGLLAPILTVALEEGWKIASALLIPVAVIGSLGFVDTFKKAFDIARNNLVLIGAGEAGIRILTGLFGFFGVVFSILIAIGLYALLGGLSWMLGVAVAVVFAFMAISFVNTLNMFVRTSFYTLAYAWAEERLEHGSATIAAPTPLKNAFGV</sequence>
<dbReference type="KEGG" id="mpd:MCP_2443"/>
<accession>D1Z1E3</accession>
<dbReference type="InterPro" id="IPR046157">
    <property type="entry name" value="DUF6159"/>
</dbReference>
<dbReference type="EMBL" id="AP011532">
    <property type="protein sequence ID" value="BAI62515.1"/>
    <property type="molecule type" value="Genomic_DNA"/>
</dbReference>
<dbReference type="OrthoDB" id="385734at2157"/>
<keyword evidence="3" id="KW-1185">Reference proteome</keyword>
<gene>
    <name evidence="2" type="ordered locus">MCP_2443</name>
</gene>
<evidence type="ECO:0000313" key="3">
    <source>
        <dbReference type="Proteomes" id="UP000001882"/>
    </source>
</evidence>
<proteinExistence type="predicted"/>
<feature type="transmembrane region" description="Helical" evidence="1">
    <location>
        <begin position="110"/>
        <end position="128"/>
    </location>
</feature>
<dbReference type="Pfam" id="PF19656">
    <property type="entry name" value="DUF6159"/>
    <property type="match status" value="1"/>
</dbReference>
<feature type="transmembrane region" description="Helical" evidence="1">
    <location>
        <begin position="164"/>
        <end position="180"/>
    </location>
</feature>
<reference evidence="2 3" key="1">
    <citation type="journal article" date="2007" name="Appl. Environ. Microbiol.">
        <title>Isolation of key methanogens for global methane emission from rice paddy fields: a novel isolate affiliated with the clone cluster rice cluster I.</title>
        <authorList>
            <person name="Sakai S."/>
            <person name="Imachi H."/>
            <person name="Sekiguchi Y."/>
            <person name="Ohashi A."/>
            <person name="Harada H."/>
            <person name="Kamagata Y."/>
        </authorList>
    </citation>
    <scope>NUCLEOTIDE SEQUENCE [LARGE SCALE GENOMIC DNA]</scope>
    <source>
        <strain evidence="3">DSM 17711 / JCM 13418 / NBRC 101707 / SANAE</strain>
    </source>
</reference>
<dbReference type="RefSeq" id="WP_012901189.1">
    <property type="nucleotide sequence ID" value="NC_013665.1"/>
</dbReference>
<keyword evidence="1" id="KW-1133">Transmembrane helix</keyword>
<keyword evidence="1" id="KW-0472">Membrane</keyword>
<name>D1Z1E3_METPS</name>
<organism evidence="2 3">
    <name type="scientific">Methanocella paludicola (strain DSM 17711 / JCM 13418 / NBRC 101707 / SANAE)</name>
    <dbReference type="NCBI Taxonomy" id="304371"/>
    <lineage>
        <taxon>Archaea</taxon>
        <taxon>Methanobacteriati</taxon>
        <taxon>Methanobacteriota</taxon>
        <taxon>Stenosarchaea group</taxon>
        <taxon>Methanomicrobia</taxon>
        <taxon>Methanocellales</taxon>
        <taxon>Methanocellaceae</taxon>
        <taxon>Methanocella</taxon>
    </lineage>
</organism>
<dbReference type="eggNOG" id="arCOG08211">
    <property type="taxonomic scope" value="Archaea"/>
</dbReference>
<dbReference type="GeneID" id="8683210"/>
<dbReference type="InParanoid" id="D1Z1E3"/>
<feature type="transmembrane region" description="Helical" evidence="1">
    <location>
        <begin position="201"/>
        <end position="226"/>
    </location>
</feature>
<dbReference type="Proteomes" id="UP000001882">
    <property type="component" value="Chromosome"/>
</dbReference>